<evidence type="ECO:0000256" key="1">
    <source>
        <dbReference type="SAM" id="Phobius"/>
    </source>
</evidence>
<name>A0A8S9WZV9_APOLU</name>
<gene>
    <name evidence="2" type="ORF">GE061_004051</name>
</gene>
<dbReference type="Proteomes" id="UP000466442">
    <property type="component" value="Linkage Group LG12"/>
</dbReference>
<reference evidence="2" key="1">
    <citation type="journal article" date="2021" name="Mol. Ecol. Resour.">
        <title>Apolygus lucorum genome provides insights into omnivorousness and mesophyll feeding.</title>
        <authorList>
            <person name="Liu Y."/>
            <person name="Liu H."/>
            <person name="Wang H."/>
            <person name="Huang T."/>
            <person name="Liu B."/>
            <person name="Yang B."/>
            <person name="Yin L."/>
            <person name="Li B."/>
            <person name="Zhang Y."/>
            <person name="Zhang S."/>
            <person name="Jiang F."/>
            <person name="Zhang X."/>
            <person name="Ren Y."/>
            <person name="Wang B."/>
            <person name="Wang S."/>
            <person name="Lu Y."/>
            <person name="Wu K."/>
            <person name="Fan W."/>
            <person name="Wang G."/>
        </authorList>
    </citation>
    <scope>NUCLEOTIDE SEQUENCE</scope>
    <source>
        <strain evidence="2">12Hb</strain>
    </source>
</reference>
<evidence type="ECO:0000313" key="2">
    <source>
        <dbReference type="EMBL" id="KAF6201658.1"/>
    </source>
</evidence>
<sequence>MRIKTTKLQILQGEMITAAVVAVVMGVLVSHGSCEYTTARMYQKHYQEYDHYQDPIPVTEPETDHYYHQTHPHRYRTPPSEKGLDFTSLGILAIIKLLLIKV</sequence>
<keyword evidence="1" id="KW-0812">Transmembrane</keyword>
<feature type="transmembrane region" description="Helical" evidence="1">
    <location>
        <begin position="15"/>
        <end position="34"/>
    </location>
</feature>
<proteinExistence type="predicted"/>
<keyword evidence="3" id="KW-1185">Reference proteome</keyword>
<keyword evidence="1" id="KW-0472">Membrane</keyword>
<comment type="caution">
    <text evidence="2">The sequence shown here is derived from an EMBL/GenBank/DDBJ whole genome shotgun (WGS) entry which is preliminary data.</text>
</comment>
<evidence type="ECO:0000313" key="3">
    <source>
        <dbReference type="Proteomes" id="UP000466442"/>
    </source>
</evidence>
<dbReference type="AlphaFoldDB" id="A0A8S9WZV9"/>
<keyword evidence="1" id="KW-1133">Transmembrane helix</keyword>
<protein>
    <submittedName>
        <fullName evidence="2">Uncharacterized protein</fullName>
    </submittedName>
</protein>
<accession>A0A8S9WZV9</accession>
<organism evidence="2 3">
    <name type="scientific">Apolygus lucorum</name>
    <name type="common">Small green plant bug</name>
    <name type="synonym">Lygocoris lucorum</name>
    <dbReference type="NCBI Taxonomy" id="248454"/>
    <lineage>
        <taxon>Eukaryota</taxon>
        <taxon>Metazoa</taxon>
        <taxon>Ecdysozoa</taxon>
        <taxon>Arthropoda</taxon>
        <taxon>Hexapoda</taxon>
        <taxon>Insecta</taxon>
        <taxon>Pterygota</taxon>
        <taxon>Neoptera</taxon>
        <taxon>Paraneoptera</taxon>
        <taxon>Hemiptera</taxon>
        <taxon>Heteroptera</taxon>
        <taxon>Panheteroptera</taxon>
        <taxon>Cimicomorpha</taxon>
        <taxon>Miridae</taxon>
        <taxon>Mirini</taxon>
        <taxon>Apolygus</taxon>
    </lineage>
</organism>
<dbReference type="EMBL" id="WIXP02000012">
    <property type="protein sequence ID" value="KAF6201658.1"/>
    <property type="molecule type" value="Genomic_DNA"/>
</dbReference>